<sequence>MSTATTRTAVVTGASKGLGAGIALALAEAGHAVVVNYRSDAEGASRVVDQIRAAGGRAVAVAGDVSLPADVRALFEEARVTFGPVTILVNNAGIAAFAPLETITETDYRRQMDTNFWSVVLTTQALAAQEDVTDGAIVNVSTGGTYQHPAFASLYVATKSAMEAFTVISAKELGPRGIRVNAIAPGPSDTDGTRSSGFVGSDMEAASIAATPLGRSGRPDDYGSVVAFLTSDGARWVTGDVLLVSGGQR</sequence>
<evidence type="ECO:0000256" key="1">
    <source>
        <dbReference type="ARBA" id="ARBA00006484"/>
    </source>
</evidence>
<gene>
    <name evidence="4" type="ORF">B5808_17805</name>
</gene>
<dbReference type="Proteomes" id="UP000192775">
    <property type="component" value="Chromosome"/>
</dbReference>
<dbReference type="InterPro" id="IPR036291">
    <property type="entry name" value="NAD(P)-bd_dom_sf"/>
</dbReference>
<dbReference type="STRING" id="1619308.B5808_17805"/>
<feature type="domain" description="Ketoreductase" evidence="3">
    <location>
        <begin position="7"/>
        <end position="222"/>
    </location>
</feature>
<dbReference type="PRINTS" id="PR00080">
    <property type="entry name" value="SDRFAMILY"/>
</dbReference>
<keyword evidence="5" id="KW-1185">Reference proteome</keyword>
<dbReference type="PANTHER" id="PTHR43639">
    <property type="entry name" value="OXIDOREDUCTASE, SHORT-CHAIN DEHYDROGENASE/REDUCTASE FAMILY (AFU_ORTHOLOGUE AFUA_5G02870)"/>
    <property type="match status" value="1"/>
</dbReference>
<dbReference type="PANTHER" id="PTHR43639:SF1">
    <property type="entry name" value="SHORT-CHAIN DEHYDROGENASE_REDUCTASE FAMILY PROTEIN"/>
    <property type="match status" value="1"/>
</dbReference>
<accession>A0A1X9LXS7</accession>
<evidence type="ECO:0000259" key="3">
    <source>
        <dbReference type="SMART" id="SM00822"/>
    </source>
</evidence>
<dbReference type="AlphaFoldDB" id="A0A1X9LXS7"/>
<dbReference type="RefSeq" id="WP_085021008.1">
    <property type="nucleotide sequence ID" value="NZ_BMHD01000001.1"/>
</dbReference>
<dbReference type="KEGG" id="cphy:B5808_17805"/>
<dbReference type="SMART" id="SM00822">
    <property type="entry name" value="PKS_KR"/>
    <property type="match status" value="1"/>
</dbReference>
<dbReference type="InterPro" id="IPR057326">
    <property type="entry name" value="KR_dom"/>
</dbReference>
<dbReference type="EMBL" id="CP020715">
    <property type="protein sequence ID" value="ARJ06870.1"/>
    <property type="molecule type" value="Genomic_DNA"/>
</dbReference>
<dbReference type="FunFam" id="3.40.50.720:FF:000084">
    <property type="entry name" value="Short-chain dehydrogenase reductase"/>
    <property type="match status" value="1"/>
</dbReference>
<dbReference type="Gene3D" id="3.40.50.720">
    <property type="entry name" value="NAD(P)-binding Rossmann-like Domain"/>
    <property type="match status" value="1"/>
</dbReference>
<dbReference type="Pfam" id="PF13561">
    <property type="entry name" value="adh_short_C2"/>
    <property type="match status" value="1"/>
</dbReference>
<evidence type="ECO:0000256" key="2">
    <source>
        <dbReference type="ARBA" id="ARBA00023002"/>
    </source>
</evidence>
<evidence type="ECO:0000313" key="5">
    <source>
        <dbReference type="Proteomes" id="UP000192775"/>
    </source>
</evidence>
<organism evidence="4 5">
    <name type="scientific">Cnuibacter physcomitrellae</name>
    <dbReference type="NCBI Taxonomy" id="1619308"/>
    <lineage>
        <taxon>Bacteria</taxon>
        <taxon>Bacillati</taxon>
        <taxon>Actinomycetota</taxon>
        <taxon>Actinomycetes</taxon>
        <taxon>Micrococcales</taxon>
        <taxon>Microbacteriaceae</taxon>
        <taxon>Cnuibacter</taxon>
    </lineage>
</organism>
<reference evidence="4 5" key="1">
    <citation type="submission" date="2017-04" db="EMBL/GenBank/DDBJ databases">
        <authorList>
            <person name="Afonso C.L."/>
            <person name="Miller P.J."/>
            <person name="Scott M.A."/>
            <person name="Spackman E."/>
            <person name="Goraichik I."/>
            <person name="Dimitrov K.M."/>
            <person name="Suarez D.L."/>
            <person name="Swayne D.E."/>
        </authorList>
    </citation>
    <scope>NUCLEOTIDE SEQUENCE [LARGE SCALE GENOMIC DNA]</scope>
    <source>
        <strain evidence="5">XA(T)</strain>
    </source>
</reference>
<keyword evidence="2" id="KW-0560">Oxidoreductase</keyword>
<dbReference type="InterPro" id="IPR002347">
    <property type="entry name" value="SDR_fam"/>
</dbReference>
<comment type="similarity">
    <text evidence="1">Belongs to the short-chain dehydrogenases/reductases (SDR) family.</text>
</comment>
<protein>
    <submittedName>
        <fullName evidence="4">Oxidoreductase</fullName>
    </submittedName>
</protein>
<dbReference type="SUPFAM" id="SSF51735">
    <property type="entry name" value="NAD(P)-binding Rossmann-fold domains"/>
    <property type="match status" value="1"/>
</dbReference>
<name>A0A1X9LXS7_9MICO</name>
<dbReference type="GO" id="GO:0016491">
    <property type="term" value="F:oxidoreductase activity"/>
    <property type="evidence" value="ECO:0007669"/>
    <property type="project" value="UniProtKB-KW"/>
</dbReference>
<dbReference type="PRINTS" id="PR00081">
    <property type="entry name" value="GDHRDH"/>
</dbReference>
<evidence type="ECO:0000313" key="4">
    <source>
        <dbReference type="EMBL" id="ARJ06870.1"/>
    </source>
</evidence>
<proteinExistence type="inferred from homology"/>